<name>A0A2Z3LAE4_9BACT</name>
<dbReference type="RefSeq" id="WP_109997669.1">
    <property type="nucleotide sequence ID" value="NZ_CP029619.1"/>
</dbReference>
<reference evidence="2 3" key="1">
    <citation type="submission" date="2018-05" db="EMBL/GenBank/DDBJ databases">
        <title>Candidatus Cardinium hertigii Genome Assembly.</title>
        <authorList>
            <person name="Showmaker K.C."/>
            <person name="Walden K.O."/>
            <person name="Fields C.J."/>
            <person name="Lambert K.N."/>
            <person name="Hudson M.E."/>
        </authorList>
    </citation>
    <scope>NUCLEOTIDE SEQUENCE [LARGE SCALE GENOMIC DNA]</scope>
    <source>
        <strain evidence="3">cHgTN10</strain>
    </source>
</reference>
<dbReference type="EMBL" id="CP029619">
    <property type="protein sequence ID" value="AWN82299.1"/>
    <property type="molecule type" value="Genomic_DNA"/>
</dbReference>
<dbReference type="OrthoDB" id="979886at2"/>
<keyword evidence="3" id="KW-1185">Reference proteome</keyword>
<keyword evidence="1" id="KW-1133">Transmembrane helix</keyword>
<dbReference type="Proteomes" id="UP000245872">
    <property type="component" value="Chromosome"/>
</dbReference>
<keyword evidence="1" id="KW-0472">Membrane</keyword>
<protein>
    <submittedName>
        <fullName evidence="2">Uncharacterized protein</fullName>
    </submittedName>
</protein>
<accession>A0A2Z3LAE4</accession>
<evidence type="ECO:0000256" key="1">
    <source>
        <dbReference type="SAM" id="Phobius"/>
    </source>
</evidence>
<evidence type="ECO:0000313" key="3">
    <source>
        <dbReference type="Proteomes" id="UP000245872"/>
    </source>
</evidence>
<gene>
    <name evidence="2" type="ORF">DK880_01002</name>
</gene>
<organism evidence="2 3">
    <name type="scientific">Candidatus Cardinium hertigii</name>
    <dbReference type="NCBI Taxonomy" id="247481"/>
    <lineage>
        <taxon>Bacteria</taxon>
        <taxon>Pseudomonadati</taxon>
        <taxon>Bacteroidota</taxon>
        <taxon>Cytophagia</taxon>
        <taxon>Cytophagales</taxon>
        <taxon>Amoebophilaceae</taxon>
        <taxon>Candidatus Cardinium</taxon>
    </lineage>
</organism>
<feature type="transmembrane region" description="Helical" evidence="1">
    <location>
        <begin position="12"/>
        <end position="35"/>
    </location>
</feature>
<proteinExistence type="predicted"/>
<evidence type="ECO:0000313" key="2">
    <source>
        <dbReference type="EMBL" id="AWN82299.1"/>
    </source>
</evidence>
<dbReference type="KEGG" id="cher:DK880_01002"/>
<sequence length="205" mass="22862">MKEIESATMHKQGMAVSIGVHLFFMGMLCCIQQPIFFPSNSNGLPYTIALEADQPSHSITKKTTSKTKPKVTIPSTLSSPSPYAKKIKKLPKQNKNTIDARGLYHTGKHNKKPSRAILELPGWQWDRVPIPKDPTEECGKIVFEIKVDANGEVVAVRTIEKTITPLVEKIYADELRSLTFSKTNHNNASYRNLSTGKVIFILVAK</sequence>
<keyword evidence="1" id="KW-0812">Transmembrane</keyword>
<dbReference type="AlphaFoldDB" id="A0A2Z3LAE4"/>